<dbReference type="PANTHER" id="PTHR33144">
    <property type="entry name" value="OS10G0409366 PROTEIN-RELATED"/>
    <property type="match status" value="1"/>
</dbReference>
<evidence type="ECO:0000313" key="3">
    <source>
        <dbReference type="Proteomes" id="UP000775213"/>
    </source>
</evidence>
<protein>
    <recommendedName>
        <fullName evidence="4">Transposase</fullName>
    </recommendedName>
</protein>
<dbReference type="EMBL" id="JAGFBR010000011">
    <property type="protein sequence ID" value="KAH0459537.1"/>
    <property type="molecule type" value="Genomic_DNA"/>
</dbReference>
<evidence type="ECO:0000313" key="2">
    <source>
        <dbReference type="EMBL" id="KAH0459537.1"/>
    </source>
</evidence>
<evidence type="ECO:0000256" key="1">
    <source>
        <dbReference type="SAM" id="MobiDB-lite"/>
    </source>
</evidence>
<organism evidence="2 3">
    <name type="scientific">Dendrobium chrysotoxum</name>
    <name type="common">Orchid</name>
    <dbReference type="NCBI Taxonomy" id="161865"/>
    <lineage>
        <taxon>Eukaryota</taxon>
        <taxon>Viridiplantae</taxon>
        <taxon>Streptophyta</taxon>
        <taxon>Embryophyta</taxon>
        <taxon>Tracheophyta</taxon>
        <taxon>Spermatophyta</taxon>
        <taxon>Magnoliopsida</taxon>
        <taxon>Liliopsida</taxon>
        <taxon>Asparagales</taxon>
        <taxon>Orchidaceae</taxon>
        <taxon>Epidendroideae</taxon>
        <taxon>Malaxideae</taxon>
        <taxon>Dendrobiinae</taxon>
        <taxon>Dendrobium</taxon>
    </lineage>
</organism>
<dbReference type="PANTHER" id="PTHR33144:SF25">
    <property type="entry name" value="DUF4216 DOMAIN-CONTAINING PROTEIN"/>
    <property type="match status" value="1"/>
</dbReference>
<gene>
    <name evidence="2" type="ORF">IEQ34_012351</name>
</gene>
<comment type="caution">
    <text evidence="2">The sequence shown here is derived from an EMBL/GenBank/DDBJ whole genome shotgun (WGS) entry which is preliminary data.</text>
</comment>
<accession>A0AAV7GT20</accession>
<reference evidence="2 3" key="1">
    <citation type="journal article" date="2021" name="Hortic Res">
        <title>Chromosome-scale assembly of the Dendrobium chrysotoxum genome enhances the understanding of orchid evolution.</title>
        <authorList>
            <person name="Zhang Y."/>
            <person name="Zhang G.Q."/>
            <person name="Zhang D."/>
            <person name="Liu X.D."/>
            <person name="Xu X.Y."/>
            <person name="Sun W.H."/>
            <person name="Yu X."/>
            <person name="Zhu X."/>
            <person name="Wang Z.W."/>
            <person name="Zhao X."/>
            <person name="Zhong W.Y."/>
            <person name="Chen H."/>
            <person name="Yin W.L."/>
            <person name="Huang T."/>
            <person name="Niu S.C."/>
            <person name="Liu Z.J."/>
        </authorList>
    </citation>
    <scope>NUCLEOTIDE SEQUENCE [LARGE SCALE GENOMIC DNA]</scope>
    <source>
        <strain evidence="2">Lindl</strain>
    </source>
</reference>
<name>A0AAV7GT20_DENCH</name>
<dbReference type="Pfam" id="PF03004">
    <property type="entry name" value="Transposase_24"/>
    <property type="match status" value="1"/>
</dbReference>
<dbReference type="InterPro" id="IPR004252">
    <property type="entry name" value="Probable_transposase_24"/>
</dbReference>
<sequence>MEMTGGSLFRRAKKAICRGGSSRGGSSRGESSRETELITPSTPVHPDSQEEIECSESQQTSRHSFCGAAPTPEEGVWLIAFPDWRNKGMEPFKKKMLAKVESKFEFPGQIRHWILQSLGVKWRNYKTTLKAEHWDSRPIEEILEAVPAGVDQMQWCQLVNQWSKPKDKERAAKSFANAMKQTCPHTMGRVSSVRRQKEMSIKDRLQLWKINRMHKDGTWSSEDAMQRWAQACNLLAEEGLTPEDGNIEANERVFTVVMGPEHSGRVRTQGFGVTPTRYFPHSKNEEGGGSVSNFGQIASLREEFKSFCDNQIRDFGSFRDEMRQFMQQFQKNQPPNGGSELV</sequence>
<evidence type="ECO:0008006" key="4">
    <source>
        <dbReference type="Google" id="ProtNLM"/>
    </source>
</evidence>
<feature type="region of interest" description="Disordered" evidence="1">
    <location>
        <begin position="1"/>
        <end position="68"/>
    </location>
</feature>
<proteinExistence type="predicted"/>
<dbReference type="AlphaFoldDB" id="A0AAV7GT20"/>
<keyword evidence="3" id="KW-1185">Reference proteome</keyword>
<dbReference type="Proteomes" id="UP000775213">
    <property type="component" value="Unassembled WGS sequence"/>
</dbReference>